<gene>
    <name evidence="2" type="ORF">X975_05497</name>
</gene>
<dbReference type="OrthoDB" id="6463684at2759"/>
<dbReference type="EMBL" id="KK116412">
    <property type="protein sequence ID" value="KFM67732.1"/>
    <property type="molecule type" value="Genomic_DNA"/>
</dbReference>
<sequence length="49" mass="5676">MEDHLMATRTRISATTVCRRLHNTRLYARQPVVCVPLTRGHRGARLCWA</sequence>
<dbReference type="AlphaFoldDB" id="A0A087TRJ3"/>
<keyword evidence="3" id="KW-1185">Reference proteome</keyword>
<dbReference type="InterPro" id="IPR002492">
    <property type="entry name" value="Transposase_Tc1-like"/>
</dbReference>
<dbReference type="Pfam" id="PF01498">
    <property type="entry name" value="HTH_Tnp_Tc3_2"/>
    <property type="match status" value="1"/>
</dbReference>
<evidence type="ECO:0000313" key="2">
    <source>
        <dbReference type="EMBL" id="KFM67732.1"/>
    </source>
</evidence>
<organism evidence="2 3">
    <name type="scientific">Stegodyphus mimosarum</name>
    <name type="common">African social velvet spider</name>
    <dbReference type="NCBI Taxonomy" id="407821"/>
    <lineage>
        <taxon>Eukaryota</taxon>
        <taxon>Metazoa</taxon>
        <taxon>Ecdysozoa</taxon>
        <taxon>Arthropoda</taxon>
        <taxon>Chelicerata</taxon>
        <taxon>Arachnida</taxon>
        <taxon>Araneae</taxon>
        <taxon>Araneomorphae</taxon>
        <taxon>Entelegynae</taxon>
        <taxon>Eresoidea</taxon>
        <taxon>Eresidae</taxon>
        <taxon>Stegodyphus</taxon>
    </lineage>
</organism>
<dbReference type="GO" id="GO:0003677">
    <property type="term" value="F:DNA binding"/>
    <property type="evidence" value="ECO:0007669"/>
    <property type="project" value="InterPro"/>
</dbReference>
<dbReference type="Proteomes" id="UP000054359">
    <property type="component" value="Unassembled WGS sequence"/>
</dbReference>
<dbReference type="GO" id="GO:0006313">
    <property type="term" value="P:DNA transposition"/>
    <property type="evidence" value="ECO:0007669"/>
    <property type="project" value="InterPro"/>
</dbReference>
<feature type="domain" description="Transposase Tc1-like" evidence="1">
    <location>
        <begin position="9"/>
        <end position="49"/>
    </location>
</feature>
<dbReference type="GO" id="GO:0015074">
    <property type="term" value="P:DNA integration"/>
    <property type="evidence" value="ECO:0007669"/>
    <property type="project" value="InterPro"/>
</dbReference>
<name>A0A087TRJ3_STEMI</name>
<accession>A0A087TRJ3</accession>
<feature type="non-terminal residue" evidence="2">
    <location>
        <position position="49"/>
    </location>
</feature>
<proteinExistence type="predicted"/>
<reference evidence="2 3" key="1">
    <citation type="submission" date="2013-11" db="EMBL/GenBank/DDBJ databases">
        <title>Genome sequencing of Stegodyphus mimosarum.</title>
        <authorList>
            <person name="Bechsgaard J."/>
        </authorList>
    </citation>
    <scope>NUCLEOTIDE SEQUENCE [LARGE SCALE GENOMIC DNA]</scope>
</reference>
<evidence type="ECO:0000259" key="1">
    <source>
        <dbReference type="Pfam" id="PF01498"/>
    </source>
</evidence>
<evidence type="ECO:0000313" key="3">
    <source>
        <dbReference type="Proteomes" id="UP000054359"/>
    </source>
</evidence>
<protein>
    <recommendedName>
        <fullName evidence="1">Transposase Tc1-like domain-containing protein</fullName>
    </recommendedName>
</protein>